<dbReference type="EMBL" id="JYDL01000162">
    <property type="protein sequence ID" value="KRX14366.1"/>
    <property type="molecule type" value="Genomic_DNA"/>
</dbReference>
<gene>
    <name evidence="1" type="ORF">T07_7430</name>
</gene>
<sequence length="106" mass="12038">MLLATAFLPVPHVNMGVTLLEASATGGNMLGLYRLLHYLKEEQGVMEMPINQLLSRNSASCTIGQISSRYAEKQQRFMIYTDEYTSGRRTLERYLEASMYLTPELI</sequence>
<reference evidence="1 2" key="1">
    <citation type="submission" date="2015-01" db="EMBL/GenBank/DDBJ databases">
        <title>Evolution of Trichinella species and genotypes.</title>
        <authorList>
            <person name="Korhonen P.K."/>
            <person name="Edoardo P."/>
            <person name="Giuseppe L.R."/>
            <person name="Gasser R.B."/>
        </authorList>
    </citation>
    <scope>NUCLEOTIDE SEQUENCE [LARGE SCALE GENOMIC DNA]</scope>
    <source>
        <strain evidence="1">ISS37</strain>
    </source>
</reference>
<organism evidence="1 2">
    <name type="scientific">Trichinella nelsoni</name>
    <dbReference type="NCBI Taxonomy" id="6336"/>
    <lineage>
        <taxon>Eukaryota</taxon>
        <taxon>Metazoa</taxon>
        <taxon>Ecdysozoa</taxon>
        <taxon>Nematoda</taxon>
        <taxon>Enoplea</taxon>
        <taxon>Dorylaimia</taxon>
        <taxon>Trichinellida</taxon>
        <taxon>Trichinellidae</taxon>
        <taxon>Trichinella</taxon>
    </lineage>
</organism>
<keyword evidence="2" id="KW-1185">Reference proteome</keyword>
<accession>A0A0V0RIQ3</accession>
<comment type="caution">
    <text evidence="1">The sequence shown here is derived from an EMBL/GenBank/DDBJ whole genome shotgun (WGS) entry which is preliminary data.</text>
</comment>
<evidence type="ECO:0000313" key="1">
    <source>
        <dbReference type="EMBL" id="KRX14366.1"/>
    </source>
</evidence>
<evidence type="ECO:0000313" key="2">
    <source>
        <dbReference type="Proteomes" id="UP000054630"/>
    </source>
</evidence>
<dbReference type="AlphaFoldDB" id="A0A0V0RIQ3"/>
<proteinExistence type="predicted"/>
<dbReference type="Proteomes" id="UP000054630">
    <property type="component" value="Unassembled WGS sequence"/>
</dbReference>
<dbReference type="OrthoDB" id="5914670at2759"/>
<name>A0A0V0RIQ3_9BILA</name>
<protein>
    <submittedName>
        <fullName evidence="1">Uncharacterized protein</fullName>
    </submittedName>
</protein>